<dbReference type="Gramene" id="Jr16_09220_p2">
    <property type="protein sequence ID" value="cds.Jr16_09220_p2"/>
    <property type="gene ID" value="Jr16_09220"/>
</dbReference>
<dbReference type="EMBL" id="LIHL02000016">
    <property type="protein sequence ID" value="KAF5443068.1"/>
    <property type="molecule type" value="Genomic_DNA"/>
</dbReference>
<organism evidence="1 2">
    <name type="scientific">Juglans regia</name>
    <name type="common">English walnut</name>
    <dbReference type="NCBI Taxonomy" id="51240"/>
    <lineage>
        <taxon>Eukaryota</taxon>
        <taxon>Viridiplantae</taxon>
        <taxon>Streptophyta</taxon>
        <taxon>Embryophyta</taxon>
        <taxon>Tracheophyta</taxon>
        <taxon>Spermatophyta</taxon>
        <taxon>Magnoliopsida</taxon>
        <taxon>eudicotyledons</taxon>
        <taxon>Gunneridae</taxon>
        <taxon>Pentapetalae</taxon>
        <taxon>rosids</taxon>
        <taxon>fabids</taxon>
        <taxon>Fagales</taxon>
        <taxon>Juglandaceae</taxon>
        <taxon>Juglans</taxon>
    </lineage>
</organism>
<dbReference type="PANTHER" id="PTHR33499:SF11">
    <property type="entry name" value="NO APICAL MERISTEM-ASSOCIATED C-TERMINAL DOMAIN-CONTAINING PROTEIN"/>
    <property type="match status" value="1"/>
</dbReference>
<proteinExistence type="predicted"/>
<dbReference type="AlphaFoldDB" id="A0A833TP30"/>
<reference evidence="1" key="2">
    <citation type="submission" date="2020-03" db="EMBL/GenBank/DDBJ databases">
        <title>Walnut 2.0.</title>
        <authorList>
            <person name="Marrano A."/>
            <person name="Britton M."/>
            <person name="Zimin A.V."/>
            <person name="Zaini P.A."/>
            <person name="Workman R."/>
            <person name="Puiu D."/>
            <person name="Bianco L."/>
            <person name="Allen B.J."/>
            <person name="Troggio M."/>
            <person name="Leslie C.A."/>
            <person name="Timp W."/>
            <person name="Dendekar A."/>
            <person name="Salzberg S.L."/>
            <person name="Neale D.B."/>
        </authorList>
    </citation>
    <scope>NUCLEOTIDE SEQUENCE</scope>
    <source>
        <tissue evidence="1">Leaves</tissue>
    </source>
</reference>
<comment type="caution">
    <text evidence="1">The sequence shown here is derived from an EMBL/GenBank/DDBJ whole genome shotgun (WGS) entry which is preliminary data.</text>
</comment>
<evidence type="ECO:0000313" key="2">
    <source>
        <dbReference type="Proteomes" id="UP000619265"/>
    </source>
</evidence>
<name>A0A833TP30_JUGRE</name>
<reference evidence="1" key="1">
    <citation type="submission" date="2015-10" db="EMBL/GenBank/DDBJ databases">
        <authorList>
            <person name="Martinez-Garcia P.J."/>
            <person name="Crepeau M.W."/>
            <person name="Puiu D."/>
            <person name="Gonzalez-Ibeas D."/>
            <person name="Whalen J."/>
            <person name="Stevens K."/>
            <person name="Paul R."/>
            <person name="Butterfield T."/>
            <person name="Britton M."/>
            <person name="Reagan R."/>
            <person name="Chakraborty S."/>
            <person name="Walawage S.L."/>
            <person name="Vasquez-Gross H.A."/>
            <person name="Cardeno C."/>
            <person name="Famula R."/>
            <person name="Pratt K."/>
            <person name="Kuruganti S."/>
            <person name="Aradhya M.K."/>
            <person name="Leslie C.A."/>
            <person name="Dandekar A.M."/>
            <person name="Salzberg S.L."/>
            <person name="Wegrzyn J.L."/>
            <person name="Langley C.H."/>
            <person name="Neale D.B."/>
        </authorList>
    </citation>
    <scope>NUCLEOTIDE SEQUENCE</scope>
    <source>
        <tissue evidence="1">Leaves</tissue>
    </source>
</reference>
<dbReference type="PANTHER" id="PTHR33499">
    <property type="entry name" value="OS12G0282400 PROTEIN-RELATED"/>
    <property type="match status" value="1"/>
</dbReference>
<gene>
    <name evidence="1" type="ORF">F2P56_035660</name>
</gene>
<accession>A0A833TP30</accession>
<sequence>MPAANQEQPKCRRGPAKCIEFEKARKYGKVLLKINEGETAPCCENASMFTTRVTQIVKQHCDMSYARWTDVPDAEKNELIERVRVRTLLFHIEGKEVGVQNKMMLT</sequence>
<evidence type="ECO:0000313" key="1">
    <source>
        <dbReference type="EMBL" id="KAF5443068.1"/>
    </source>
</evidence>
<protein>
    <submittedName>
        <fullName evidence="1">Uncharacterized protein</fullName>
    </submittedName>
</protein>
<dbReference type="Proteomes" id="UP000619265">
    <property type="component" value="Unassembled WGS sequence"/>
</dbReference>